<sequence length="462" mass="54809">LNTQPLNLESNFQLSNPQQSIINENHSLHPEKYQIEIQFEDKELDINIVDKNKQNIKETIPLSNIIRDQLRGYINDGYVNRIQCVLERNIKDKNNAKEEVERIINEICEDISEDIKDGIYDIGKMERWMIYGGKYGLLPMKFMNNDEDIMIYVYCKANKVDKYVERKWNMIEGRIEGKDNMIKNNMMMKLVNGNVIREMVKNYEMYKKRKEYPVCGYDLLSIELNDLYYLLVRDDNVNYNLNMLDPIRTYNIEYYRKKLLQIIYEMMEDIKVDDRDVKILLMKIMKPHELWYSICSGNIVAPKEFSRYKELEELKMEAKNALYKVYGRYNISEIVALEDYNKIEDAIYLSDCGSHNIGEIAKSIGMMIPMGISTYKYFMDNVHQYTHLFDINSPRIMLIQDIKDGRKVVSKNNINDDRKCITYDDLLYLTDQEIYMVFGITEGRVKFSDRPSLISDIVSQFL</sequence>
<feature type="non-terminal residue" evidence="1">
    <location>
        <position position="1"/>
    </location>
</feature>
<dbReference type="KEGG" id="vg:35382811"/>
<dbReference type="Proteomes" id="UP000236316">
    <property type="component" value="Segment"/>
</dbReference>
<evidence type="ECO:0000313" key="1">
    <source>
        <dbReference type="EMBL" id="SNW62869.1"/>
    </source>
</evidence>
<dbReference type="RefSeq" id="YP_009449171.1">
    <property type="nucleotide sequence ID" value="NC_036594.1"/>
</dbReference>
<gene>
    <name evidence="1" type="ORF">ORPV_965</name>
</gene>
<evidence type="ECO:0000313" key="2">
    <source>
        <dbReference type="Proteomes" id="UP000236316"/>
    </source>
</evidence>
<reference evidence="1" key="1">
    <citation type="submission" date="2017-08" db="EMBL/GenBank/DDBJ databases">
        <authorList>
            <consortium name="Urmite Genomes"/>
        </authorList>
    </citation>
    <scope>NUCLEOTIDE SEQUENCE [LARGE SCALE GENOMIC DNA]</scope>
    <source>
        <strain evidence="1">IHUMI-LCC2</strain>
    </source>
</reference>
<dbReference type="EMBL" id="LT906555">
    <property type="protein sequence ID" value="SNW62869.1"/>
    <property type="molecule type" value="Genomic_DNA"/>
</dbReference>
<accession>A0A2I2L5Y6</accession>
<protein>
    <submittedName>
        <fullName evidence="1">Uncharacterized protein</fullName>
    </submittedName>
</protein>
<organism evidence="1">
    <name type="scientific">Orpheovirus IHUMI-LCC2</name>
    <dbReference type="NCBI Taxonomy" id="2023057"/>
    <lineage>
        <taxon>Viruses</taxon>
        <taxon>Varidnaviria</taxon>
        <taxon>Bamfordvirae</taxon>
        <taxon>Nucleocytoviricota</taxon>
        <taxon>Megaviricetes</taxon>
        <taxon>Pimascovirales</taxon>
        <taxon>Ocovirineae</taxon>
        <taxon>Orpheoviridae</taxon>
        <taxon>Alphaorpheovirus</taxon>
        <taxon>Alphaorpheovirus massiliense</taxon>
    </lineage>
</organism>
<proteinExistence type="predicted"/>
<keyword evidence="2" id="KW-1185">Reference proteome</keyword>
<name>A0A2I2L5Y6_9VIRU</name>
<dbReference type="GeneID" id="35382811"/>